<accession>A0A9X3NLT9</accession>
<dbReference type="AlphaFoldDB" id="A0A9X3NLT9"/>
<reference evidence="1" key="1">
    <citation type="submission" date="2021-10" db="EMBL/GenBank/DDBJ databases">
        <title>Streptomonospora sp. nov., isolated from mangrove soil.</title>
        <authorList>
            <person name="Chen X."/>
            <person name="Ge X."/>
            <person name="Liu W."/>
        </authorList>
    </citation>
    <scope>NUCLEOTIDE SEQUENCE</scope>
    <source>
        <strain evidence="1">S1-112</strain>
    </source>
</reference>
<dbReference type="Gene3D" id="2.60.120.650">
    <property type="entry name" value="Cupin"/>
    <property type="match status" value="1"/>
</dbReference>
<comment type="caution">
    <text evidence="1">The sequence shown here is derived from an EMBL/GenBank/DDBJ whole genome shotgun (WGS) entry which is preliminary data.</text>
</comment>
<keyword evidence="2" id="KW-1185">Reference proteome</keyword>
<name>A0A9X3NLT9_9ACTN</name>
<proteinExistence type="predicted"/>
<protein>
    <submittedName>
        <fullName evidence="1">Uncharacterized protein</fullName>
    </submittedName>
</protein>
<dbReference type="SUPFAM" id="SSF51197">
    <property type="entry name" value="Clavaminate synthase-like"/>
    <property type="match status" value="1"/>
</dbReference>
<evidence type="ECO:0000313" key="2">
    <source>
        <dbReference type="Proteomes" id="UP001140076"/>
    </source>
</evidence>
<organism evidence="1 2">
    <name type="scientific">Streptomonospora mangrovi</name>
    <dbReference type="NCBI Taxonomy" id="2883123"/>
    <lineage>
        <taxon>Bacteria</taxon>
        <taxon>Bacillati</taxon>
        <taxon>Actinomycetota</taxon>
        <taxon>Actinomycetes</taxon>
        <taxon>Streptosporangiales</taxon>
        <taxon>Nocardiopsidaceae</taxon>
        <taxon>Streptomonospora</taxon>
    </lineage>
</organism>
<dbReference type="RefSeq" id="WP_270072934.1">
    <property type="nucleotide sequence ID" value="NZ_JAJAQC010000025.1"/>
</dbReference>
<gene>
    <name evidence="1" type="ORF">LG943_15225</name>
</gene>
<sequence length="417" mass="44860">MSGEARAVWAEVEARSGGFEEQVLLESPFATVPVDLGDAVALVGALAADSDHARVLRMLDVTVEGRRSAALKAAVLADPPGPDERVEDWGKRVFAGRTFSVMVNAAERWSEPVARAAAELFAPAREAFGIPQHLYRVSLFMGDYGFTPSGVHRDVGRDERVLHLNVGPGRKTFHSWPVETYRRLTGTTRATFDPDPLLPHADTHEMRPGDLLMLNVSRYHVGHSAELSATFGFEMSKMTAREVVREAAAAALGEVLDAGADPVGRGPGFAPVPVDYTDLDWAGLPAARLDAWLADAVETYTARQRSNAGLSLSPVPLPEVDAAALAAGAVRLAAPFPLVVREHADRCDVYVRGRRVTVPRADALLGLVERLSTGEEAATADLLPTEERERRLVLRLLTQLTRLRGVDAVPPAAAAPA</sequence>
<dbReference type="Proteomes" id="UP001140076">
    <property type="component" value="Unassembled WGS sequence"/>
</dbReference>
<dbReference type="EMBL" id="JAJAQC010000025">
    <property type="protein sequence ID" value="MDA0565658.1"/>
    <property type="molecule type" value="Genomic_DNA"/>
</dbReference>
<evidence type="ECO:0000313" key="1">
    <source>
        <dbReference type="EMBL" id="MDA0565658.1"/>
    </source>
</evidence>